<dbReference type="HOGENOM" id="CLU_1635984_0_0_1"/>
<evidence type="ECO:0000313" key="1">
    <source>
        <dbReference type="EMBL" id="EAT85571.1"/>
    </source>
</evidence>
<proteinExistence type="predicted"/>
<dbReference type="KEGG" id="pno:SNOG_06920"/>
<dbReference type="VEuPathDB" id="FungiDB:JI435_069200"/>
<dbReference type="EMBL" id="CH445334">
    <property type="protein sequence ID" value="EAT85571.1"/>
    <property type="molecule type" value="Genomic_DNA"/>
</dbReference>
<reference evidence="2" key="1">
    <citation type="journal article" date="2007" name="Plant Cell">
        <title>Dothideomycete-plant interactions illuminated by genome sequencing and EST analysis of the wheat pathogen Stagonospora nodorum.</title>
        <authorList>
            <person name="Hane J.K."/>
            <person name="Lowe R.G."/>
            <person name="Solomon P.S."/>
            <person name="Tan K.C."/>
            <person name="Schoch C.L."/>
            <person name="Spatafora J.W."/>
            <person name="Crous P.W."/>
            <person name="Kodira C."/>
            <person name="Birren B.W."/>
            <person name="Galagan J.E."/>
            <person name="Torriani S.F."/>
            <person name="McDonald B.A."/>
            <person name="Oliver R.P."/>
        </authorList>
    </citation>
    <scope>NUCLEOTIDE SEQUENCE [LARGE SCALE GENOMIC DNA]</scope>
    <source>
        <strain evidence="2">SN15 / ATCC MYA-4574 / FGSC 10173</strain>
    </source>
</reference>
<sequence>MPPYMSFLPRLARRTASHIQRCSISTNQLPTPTKPAFTPTWPSLISASAAIFASGCTRRILLQPPHLDSTDTQIQQLLASEKTKDALIEEQERLISRRELTAQNYLELVAAQHETITTLIEEREEDDEQRLLRLLKKIAEEKAISNRDRDADYDEDDDEDDS</sequence>
<dbReference type="AlphaFoldDB" id="Q0UMU4"/>
<protein>
    <submittedName>
        <fullName evidence="1">Uncharacterized protein</fullName>
    </submittedName>
</protein>
<name>Q0UMU4_PHANO</name>
<dbReference type="Proteomes" id="UP000001055">
    <property type="component" value="Unassembled WGS sequence"/>
</dbReference>
<gene>
    <name evidence="1" type="ORF">SNOG_06920</name>
</gene>
<evidence type="ECO:0000313" key="2">
    <source>
        <dbReference type="Proteomes" id="UP000001055"/>
    </source>
</evidence>
<dbReference type="GeneID" id="5974171"/>
<accession>Q0UMU4</accession>
<dbReference type="RefSeq" id="XP_001797281.1">
    <property type="nucleotide sequence ID" value="XM_001797229.1"/>
</dbReference>
<organism evidence="1 2">
    <name type="scientific">Phaeosphaeria nodorum (strain SN15 / ATCC MYA-4574 / FGSC 10173)</name>
    <name type="common">Glume blotch fungus</name>
    <name type="synonym">Parastagonospora nodorum</name>
    <dbReference type="NCBI Taxonomy" id="321614"/>
    <lineage>
        <taxon>Eukaryota</taxon>
        <taxon>Fungi</taxon>
        <taxon>Dikarya</taxon>
        <taxon>Ascomycota</taxon>
        <taxon>Pezizomycotina</taxon>
        <taxon>Dothideomycetes</taxon>
        <taxon>Pleosporomycetidae</taxon>
        <taxon>Pleosporales</taxon>
        <taxon>Pleosporineae</taxon>
        <taxon>Phaeosphaeriaceae</taxon>
        <taxon>Parastagonospora</taxon>
    </lineage>
</organism>
<dbReference type="InParanoid" id="Q0UMU4"/>